<evidence type="ECO:0000313" key="2">
    <source>
        <dbReference type="EMBL" id="KAL1302774.1"/>
    </source>
</evidence>
<proteinExistence type="predicted"/>
<keyword evidence="3" id="KW-1185">Reference proteome</keyword>
<dbReference type="PANTHER" id="PTHR13252">
    <property type="entry name" value="F-BOX ONLY PROTEIN 28"/>
    <property type="match status" value="1"/>
</dbReference>
<dbReference type="SUPFAM" id="SSF101908">
    <property type="entry name" value="Putative isomerase YbhE"/>
    <property type="match status" value="1"/>
</dbReference>
<reference evidence="2 3" key="1">
    <citation type="submission" date="2024-07" db="EMBL/GenBank/DDBJ databases">
        <title>Draft sequence of the Neodothiora populina.</title>
        <authorList>
            <person name="Drown D.D."/>
            <person name="Schuette U.S."/>
            <person name="Buechlein A.B."/>
            <person name="Rusch D.R."/>
            <person name="Winton L.W."/>
            <person name="Adams G.A."/>
        </authorList>
    </citation>
    <scope>NUCLEOTIDE SEQUENCE [LARGE SCALE GENOMIC DNA]</scope>
    <source>
        <strain evidence="2 3">CPC 39397</strain>
    </source>
</reference>
<dbReference type="Pfam" id="PF12937">
    <property type="entry name" value="F-box-like"/>
    <property type="match status" value="1"/>
</dbReference>
<dbReference type="InterPro" id="IPR001810">
    <property type="entry name" value="F-box_dom"/>
</dbReference>
<comment type="caution">
    <text evidence="2">The sequence shown here is derived from an EMBL/GenBank/DDBJ whole genome shotgun (WGS) entry which is preliminary data.</text>
</comment>
<organism evidence="2 3">
    <name type="scientific">Neodothiora populina</name>
    <dbReference type="NCBI Taxonomy" id="2781224"/>
    <lineage>
        <taxon>Eukaryota</taxon>
        <taxon>Fungi</taxon>
        <taxon>Dikarya</taxon>
        <taxon>Ascomycota</taxon>
        <taxon>Pezizomycotina</taxon>
        <taxon>Dothideomycetes</taxon>
        <taxon>Dothideomycetidae</taxon>
        <taxon>Dothideales</taxon>
        <taxon>Dothioraceae</taxon>
        <taxon>Neodothiora</taxon>
    </lineage>
</organism>
<accession>A0ABR3P9D6</accession>
<gene>
    <name evidence="2" type="ORF">AAFC00_003121</name>
</gene>
<dbReference type="SUPFAM" id="SSF81383">
    <property type="entry name" value="F-box domain"/>
    <property type="match status" value="1"/>
</dbReference>
<dbReference type="RefSeq" id="XP_069199050.1">
    <property type="nucleotide sequence ID" value="XM_069342548.1"/>
</dbReference>
<sequence length="616" mass="67633">MDRLPDEIVVQILSFLNASELISCQQVSRRLLSLCRDNNLWKQACFDASRAGFRRHRAEQQEQEQQRRDAPDEQLEALRAAVTGLSTAGLAQERVSYANRSSGRLRLRALANWDPAYPHERVDYYEEYIHRHADINIGWLATPSQDPSDDSEPSEAVGVGLLQDLSSGSPRHVVAPLDDGSVCIWDVQARSTGESPKQGSLAGRSTIGLLSGTSPHKHNRHQIRDIMTEVGAVETVSIDSTQNKGYFAQNNTLVEVDLATLQVVSHELFPFPITALSETRQHSLVVGTNFTVHVHDPRNKSTSPVDPSRTVEVIGGPTANHASLSQPGPLSILNRLEDDSIWVAGRFTHLLNYDRRFFPRLRGTVHSGARISCIATLPFSTIPRTMDLLKDPSLAINELYTAKSAPGCTLLAAGEYKGKGSLEHYSLSTSLSGPRSLYGYQNRQTASSTKLLSVASHDLSTVFSDGNGNLKWVERDGSTPIRSYNINEPMTPPSFNQAQSSAQLINAPEAGAQGDIVQKIIPLLHHSSGFSNSKRADINQTDLLLKTGDGRIGILGFGSESLYGREELVGVTESTEERARKDAEKSYQNSMGRLLRRQADVAKTLDGMFRAAFSRG</sequence>
<dbReference type="InterPro" id="IPR039719">
    <property type="entry name" value="FBXO28"/>
</dbReference>
<dbReference type="Proteomes" id="UP001562354">
    <property type="component" value="Unassembled WGS sequence"/>
</dbReference>
<dbReference type="InterPro" id="IPR036047">
    <property type="entry name" value="F-box-like_dom_sf"/>
</dbReference>
<evidence type="ECO:0000259" key="1">
    <source>
        <dbReference type="PROSITE" id="PS50181"/>
    </source>
</evidence>
<feature type="domain" description="F-box" evidence="1">
    <location>
        <begin position="1"/>
        <end position="44"/>
    </location>
</feature>
<name>A0ABR3P9D6_9PEZI</name>
<dbReference type="PANTHER" id="PTHR13252:SF9">
    <property type="entry name" value="F-BOX ONLY PROTEIN 28"/>
    <property type="match status" value="1"/>
</dbReference>
<dbReference type="Gene3D" id="1.20.1280.50">
    <property type="match status" value="1"/>
</dbReference>
<protein>
    <recommendedName>
        <fullName evidence="1">F-box domain-containing protein</fullName>
    </recommendedName>
</protein>
<dbReference type="PROSITE" id="PS50181">
    <property type="entry name" value="FBOX"/>
    <property type="match status" value="1"/>
</dbReference>
<dbReference type="EMBL" id="JBFMKM010000012">
    <property type="protein sequence ID" value="KAL1302774.1"/>
    <property type="molecule type" value="Genomic_DNA"/>
</dbReference>
<evidence type="ECO:0000313" key="3">
    <source>
        <dbReference type="Proteomes" id="UP001562354"/>
    </source>
</evidence>
<dbReference type="GeneID" id="95976823"/>
<dbReference type="SMART" id="SM00256">
    <property type="entry name" value="FBOX"/>
    <property type="match status" value="1"/>
</dbReference>